<reference evidence="1" key="1">
    <citation type="submission" date="2022-01" db="EMBL/GenBank/DDBJ databases">
        <authorList>
            <person name="King R."/>
        </authorList>
    </citation>
    <scope>NUCLEOTIDE SEQUENCE</scope>
</reference>
<evidence type="ECO:0000313" key="1">
    <source>
        <dbReference type="EMBL" id="CAG9760384.1"/>
    </source>
</evidence>
<dbReference type="Proteomes" id="UP001152799">
    <property type="component" value="Chromosome 1"/>
</dbReference>
<accession>A0A9N9QIT4</accession>
<organism evidence="1 2">
    <name type="scientific">Ceutorhynchus assimilis</name>
    <name type="common">cabbage seed weevil</name>
    <dbReference type="NCBI Taxonomy" id="467358"/>
    <lineage>
        <taxon>Eukaryota</taxon>
        <taxon>Metazoa</taxon>
        <taxon>Ecdysozoa</taxon>
        <taxon>Arthropoda</taxon>
        <taxon>Hexapoda</taxon>
        <taxon>Insecta</taxon>
        <taxon>Pterygota</taxon>
        <taxon>Neoptera</taxon>
        <taxon>Endopterygota</taxon>
        <taxon>Coleoptera</taxon>
        <taxon>Polyphaga</taxon>
        <taxon>Cucujiformia</taxon>
        <taxon>Curculionidae</taxon>
        <taxon>Ceutorhynchinae</taxon>
        <taxon>Ceutorhynchus</taxon>
    </lineage>
</organism>
<evidence type="ECO:0008006" key="3">
    <source>
        <dbReference type="Google" id="ProtNLM"/>
    </source>
</evidence>
<protein>
    <recommendedName>
        <fullName evidence="3">CCHC-type domain-containing protein</fullName>
    </recommendedName>
</protein>
<proteinExistence type="predicted"/>
<sequence length="198" mass="22489">MSLHFSKSVPFSKLFKDAANYETKPGQNLGDYCFREMSKLRALNRDIPDAYLIDAVIGGIRDDNILRTVRAAQHEDGNALYAYLNTVGAMPNEIESLDLNKAKFKPSHSTSFIRGNFDNKELSRASGSRVTCLNCGFIGHTSVNCREPCLEWHNWKRLGHTKEKCPCPRKDIQQVEILAKDMDPNIFLQHARIFGKKK</sequence>
<dbReference type="OrthoDB" id="6761309at2759"/>
<dbReference type="EMBL" id="OU892277">
    <property type="protein sequence ID" value="CAG9760384.1"/>
    <property type="molecule type" value="Genomic_DNA"/>
</dbReference>
<keyword evidence="2" id="KW-1185">Reference proteome</keyword>
<evidence type="ECO:0000313" key="2">
    <source>
        <dbReference type="Proteomes" id="UP001152799"/>
    </source>
</evidence>
<gene>
    <name evidence="1" type="ORF">CEUTPL_LOCUS1116</name>
</gene>
<dbReference type="AlphaFoldDB" id="A0A9N9QIT4"/>
<name>A0A9N9QIT4_9CUCU</name>